<comment type="subcellular location">
    <subcellularLocation>
        <location evidence="3">Cytoplasm</location>
    </subcellularLocation>
</comment>
<protein>
    <recommendedName>
        <fullName evidence="7">Cyanocobalamin reductase / alkylcobalamin dealkylase</fullName>
        <ecNumber evidence="6">1.16.1.6</ecNumber>
        <ecNumber evidence="5">2.5.1.151</ecNumber>
    </recommendedName>
    <alternativeName>
        <fullName evidence="19">Alkylcobalamin:glutathione S-alkyltransferase</fullName>
    </alternativeName>
    <alternativeName>
        <fullName evidence="18">CblC</fullName>
    </alternativeName>
    <alternativeName>
        <fullName evidence="17">Cyanocobalamin reductase (cyanide-eliminating)</fullName>
    </alternativeName>
    <alternativeName>
        <fullName evidence="16">Methylmalonic aciduria and homocystinuria type C protein</fullName>
    </alternativeName>
</protein>
<evidence type="ECO:0000256" key="19">
    <source>
        <dbReference type="ARBA" id="ARBA00032650"/>
    </source>
</evidence>
<dbReference type="CTD" id="25974"/>
<evidence type="ECO:0000256" key="4">
    <source>
        <dbReference type="ARBA" id="ARBA00007762"/>
    </source>
</evidence>
<comment type="catalytic activity">
    <reaction evidence="22">
        <text>apo-[alkylcobalamin reductase] + adenosylcob(III)alamin + glutathione = S-adenosylglutathione + cob(I)alamin-[alkylcobalamin reductase] + H(+)</text>
        <dbReference type="Rhea" id="RHEA:63136"/>
        <dbReference type="Rhea" id="RHEA-COMP:14730"/>
        <dbReference type="Rhea" id="RHEA-COMP:14731"/>
        <dbReference type="ChEBI" id="CHEBI:15378"/>
        <dbReference type="ChEBI" id="CHEBI:18408"/>
        <dbReference type="ChEBI" id="CHEBI:57925"/>
        <dbReference type="ChEBI" id="CHEBI:60488"/>
        <dbReference type="ChEBI" id="CHEBI:83228"/>
        <dbReference type="ChEBI" id="CHEBI:146184"/>
        <dbReference type="EC" id="2.5.1.151"/>
    </reaction>
    <physiologicalReaction direction="left-to-right" evidence="22">
        <dbReference type="Rhea" id="RHEA:63137"/>
    </physiologicalReaction>
</comment>
<dbReference type="InterPro" id="IPR032037">
    <property type="entry name" value="MMACHC"/>
</dbReference>
<keyword evidence="12" id="KW-0274">FAD</keyword>
<evidence type="ECO:0000256" key="13">
    <source>
        <dbReference type="ARBA" id="ARBA00022857"/>
    </source>
</evidence>
<proteinExistence type="inferred from homology"/>
<comment type="catalytic activity">
    <reaction evidence="23">
        <text>apo-[alkylcobalamin reductase] + an R-cob(III)alamin + glutathione = cob(I)alamin-[alkylcobalamin reductase] + an S-substituted glutathione + H(+)</text>
        <dbReference type="Rhea" id="RHEA:40719"/>
        <dbReference type="Rhea" id="RHEA-COMP:14730"/>
        <dbReference type="Rhea" id="RHEA-COMP:14731"/>
        <dbReference type="ChEBI" id="CHEBI:15378"/>
        <dbReference type="ChEBI" id="CHEBI:57925"/>
        <dbReference type="ChEBI" id="CHEBI:60488"/>
        <dbReference type="ChEBI" id="CHEBI:83228"/>
        <dbReference type="ChEBI" id="CHEBI:90779"/>
        <dbReference type="ChEBI" id="CHEBI:140785"/>
        <dbReference type="EC" id="2.5.1.151"/>
    </reaction>
    <physiologicalReaction direction="left-to-right" evidence="23">
        <dbReference type="Rhea" id="RHEA:40720"/>
    </physiologicalReaction>
</comment>
<evidence type="ECO:0000256" key="1">
    <source>
        <dbReference type="ARBA" id="ARBA00001917"/>
    </source>
</evidence>
<evidence type="ECO:0000256" key="12">
    <source>
        <dbReference type="ARBA" id="ARBA00022827"/>
    </source>
</evidence>
<dbReference type="OrthoDB" id="409189at2759"/>
<evidence type="ECO:0000256" key="22">
    <source>
        <dbReference type="ARBA" id="ARBA00048537"/>
    </source>
</evidence>
<dbReference type="GO" id="GO:0005737">
    <property type="term" value="C:cytoplasm"/>
    <property type="evidence" value="ECO:0007669"/>
    <property type="project" value="UniProtKB-SubCell"/>
</dbReference>
<sequence>MAAFLELEGKVRGFLADFGFEVYPFKIGWYNAVLPSTFHLPFPEDTLAFVVLSIPSMFEKAFKPFISQQQLQKIRDPIDECISYYLSQLKENLKNERMEIIHDYDLHPSKKPKFLAQTAAHAAGAAYYYQRKDVKSDPWGAKKIFGVCIHPQYGGWFAIRAALIFPDVQVPFLQQIPPVDCVQTEEKRIQLLESFTFHWQDWTYRDIVKAKERYSEEQKTYFTTPPAERLKLLGLEGKLRESSHY</sequence>
<evidence type="ECO:0000256" key="10">
    <source>
        <dbReference type="ARBA" id="ARBA00022630"/>
    </source>
</evidence>
<dbReference type="GO" id="GO:0071949">
    <property type="term" value="F:FAD binding"/>
    <property type="evidence" value="ECO:0007669"/>
    <property type="project" value="TreeGrafter"/>
</dbReference>
<dbReference type="GeneID" id="115471973"/>
<comment type="catalytic activity">
    <reaction evidence="20">
        <text>apo-[alkylcobalamin reductase] + methylcob(III)alamin + glutathione = S-methyl glutathione + cob(I)alamin-[alkylcobalamin reductase] + H(+)</text>
        <dbReference type="Rhea" id="RHEA:63132"/>
        <dbReference type="Rhea" id="RHEA-COMP:14730"/>
        <dbReference type="Rhea" id="RHEA-COMP:14731"/>
        <dbReference type="ChEBI" id="CHEBI:15378"/>
        <dbReference type="ChEBI" id="CHEBI:28115"/>
        <dbReference type="ChEBI" id="CHEBI:57925"/>
        <dbReference type="ChEBI" id="CHEBI:60488"/>
        <dbReference type="ChEBI" id="CHEBI:83228"/>
        <dbReference type="ChEBI" id="CHEBI:141467"/>
        <dbReference type="EC" id="2.5.1.151"/>
    </reaction>
    <physiologicalReaction direction="left-to-right" evidence="20">
        <dbReference type="Rhea" id="RHEA:63133"/>
    </physiologicalReaction>
</comment>
<dbReference type="GO" id="GO:0033787">
    <property type="term" value="F:cyanocobalamin reductase (cyanide-eliminating) (NADP+) activity"/>
    <property type="evidence" value="ECO:0007669"/>
    <property type="project" value="UniProtKB-EC"/>
</dbReference>
<evidence type="ECO:0000256" key="6">
    <source>
        <dbReference type="ARBA" id="ARBA00012666"/>
    </source>
</evidence>
<evidence type="ECO:0000256" key="2">
    <source>
        <dbReference type="ARBA" id="ARBA00001974"/>
    </source>
</evidence>
<name>A0A6P7Y9X9_9AMPH</name>
<keyword evidence="14" id="KW-0560">Oxidoreductase</keyword>
<dbReference type="EC" id="2.5.1.151" evidence="5"/>
<organism evidence="24 25">
    <name type="scientific">Microcaecilia unicolor</name>
    <dbReference type="NCBI Taxonomy" id="1415580"/>
    <lineage>
        <taxon>Eukaryota</taxon>
        <taxon>Metazoa</taxon>
        <taxon>Chordata</taxon>
        <taxon>Craniata</taxon>
        <taxon>Vertebrata</taxon>
        <taxon>Euteleostomi</taxon>
        <taxon>Amphibia</taxon>
        <taxon>Gymnophiona</taxon>
        <taxon>Siphonopidae</taxon>
        <taxon>Microcaecilia</taxon>
    </lineage>
</organism>
<evidence type="ECO:0000256" key="11">
    <source>
        <dbReference type="ARBA" id="ARBA00022643"/>
    </source>
</evidence>
<dbReference type="PANTHER" id="PTHR31457">
    <property type="entry name" value="METHYLMALONIC ACIDURIA AND HOMOCYSTINURIA TYPE C PROTEIN"/>
    <property type="match status" value="1"/>
</dbReference>
<dbReference type="Pfam" id="PF16690">
    <property type="entry name" value="MMACHC"/>
    <property type="match status" value="1"/>
</dbReference>
<dbReference type="PANTHER" id="PTHR31457:SF2">
    <property type="entry name" value="CYANOCOBALAMIN REDUCTASE _ ALKYLCOBALAMIN DEALKYLASE"/>
    <property type="match status" value="1"/>
</dbReference>
<comment type="catalytic activity">
    <reaction evidence="21">
        <text>2 cob(II)alamin-[cyanocobalamin reductase] + 2 hydrogen cyanide + NADP(+) = 2 cyanocob(III)alamin + 2 apo-[cyanocobalamin reductase] + NADPH + H(+)</text>
        <dbReference type="Rhea" id="RHEA:16113"/>
        <dbReference type="Rhea" id="RHEA-COMP:14717"/>
        <dbReference type="Rhea" id="RHEA-COMP:14718"/>
        <dbReference type="ChEBI" id="CHEBI:15378"/>
        <dbReference type="ChEBI" id="CHEBI:16304"/>
        <dbReference type="ChEBI" id="CHEBI:17439"/>
        <dbReference type="ChEBI" id="CHEBI:18407"/>
        <dbReference type="ChEBI" id="CHEBI:57783"/>
        <dbReference type="ChEBI" id="CHEBI:58349"/>
        <dbReference type="ChEBI" id="CHEBI:83228"/>
        <dbReference type="EC" id="1.16.1.6"/>
    </reaction>
    <physiologicalReaction direction="right-to-left" evidence="21">
        <dbReference type="Rhea" id="RHEA:16115"/>
    </physiologicalReaction>
</comment>
<dbReference type="GO" id="GO:0031419">
    <property type="term" value="F:cobalamin binding"/>
    <property type="evidence" value="ECO:0007669"/>
    <property type="project" value="UniProtKB-KW"/>
</dbReference>
<keyword evidence="24" id="KW-1185">Reference proteome</keyword>
<keyword evidence="9" id="KW-0846">Cobalamin</keyword>
<evidence type="ECO:0000256" key="8">
    <source>
        <dbReference type="ARBA" id="ARBA00022490"/>
    </source>
</evidence>
<evidence type="ECO:0000256" key="14">
    <source>
        <dbReference type="ARBA" id="ARBA00023002"/>
    </source>
</evidence>
<comment type="cofactor">
    <cofactor evidence="2">
        <name>FAD</name>
        <dbReference type="ChEBI" id="CHEBI:57692"/>
    </cofactor>
</comment>
<dbReference type="GO" id="GO:0032451">
    <property type="term" value="F:demethylase activity"/>
    <property type="evidence" value="ECO:0007669"/>
    <property type="project" value="TreeGrafter"/>
</dbReference>
<keyword evidence="11" id="KW-0288">FMN</keyword>
<dbReference type="RefSeq" id="XP_030061833.1">
    <property type="nucleotide sequence ID" value="XM_030205973.1"/>
</dbReference>
<evidence type="ECO:0000256" key="9">
    <source>
        <dbReference type="ARBA" id="ARBA00022628"/>
    </source>
</evidence>
<dbReference type="KEGG" id="muo:115471973"/>
<dbReference type="FunCoup" id="A0A6P7Y9X9">
    <property type="interactions" value="885"/>
</dbReference>
<keyword evidence="10" id="KW-0285">Flavoprotein</keyword>
<dbReference type="AlphaFoldDB" id="A0A6P7Y9X9"/>
<dbReference type="GO" id="GO:0009235">
    <property type="term" value="P:cobalamin metabolic process"/>
    <property type="evidence" value="ECO:0007669"/>
    <property type="project" value="TreeGrafter"/>
</dbReference>
<evidence type="ECO:0000256" key="16">
    <source>
        <dbReference type="ARBA" id="ARBA00031056"/>
    </source>
</evidence>
<gene>
    <name evidence="25" type="primary">MMACHC</name>
</gene>
<dbReference type="InParanoid" id="A0A6P7Y9X9"/>
<evidence type="ECO:0000313" key="24">
    <source>
        <dbReference type="Proteomes" id="UP000515156"/>
    </source>
</evidence>
<evidence type="ECO:0000256" key="7">
    <source>
        <dbReference type="ARBA" id="ARBA00014027"/>
    </source>
</evidence>
<comment type="similarity">
    <text evidence="4">Belongs to the MMACHC family.</text>
</comment>
<evidence type="ECO:0000256" key="5">
    <source>
        <dbReference type="ARBA" id="ARBA00012308"/>
    </source>
</evidence>
<dbReference type="EC" id="1.16.1.6" evidence="6"/>
<evidence type="ECO:0000256" key="3">
    <source>
        <dbReference type="ARBA" id="ARBA00004496"/>
    </source>
</evidence>
<dbReference type="Proteomes" id="UP000515156">
    <property type="component" value="Chromosome 6"/>
</dbReference>
<keyword evidence="15" id="KW-0170">Cobalt</keyword>
<evidence type="ECO:0000256" key="20">
    <source>
        <dbReference type="ARBA" id="ARBA00047294"/>
    </source>
</evidence>
<evidence type="ECO:0000256" key="15">
    <source>
        <dbReference type="ARBA" id="ARBA00023285"/>
    </source>
</evidence>
<evidence type="ECO:0000256" key="17">
    <source>
        <dbReference type="ARBA" id="ARBA00031313"/>
    </source>
</evidence>
<keyword evidence="8" id="KW-0963">Cytoplasm</keyword>
<evidence type="ECO:0000256" key="18">
    <source>
        <dbReference type="ARBA" id="ARBA00031815"/>
    </source>
</evidence>
<evidence type="ECO:0000256" key="23">
    <source>
        <dbReference type="ARBA" id="ARBA00049505"/>
    </source>
</evidence>
<keyword evidence="13" id="KW-0521">NADP</keyword>
<evidence type="ECO:0000313" key="25">
    <source>
        <dbReference type="RefSeq" id="XP_030061833.1"/>
    </source>
</evidence>
<evidence type="ECO:0000256" key="21">
    <source>
        <dbReference type="ARBA" id="ARBA00047958"/>
    </source>
</evidence>
<accession>A0A6P7Y9X9</accession>
<comment type="cofactor">
    <cofactor evidence="1">
        <name>FMN</name>
        <dbReference type="ChEBI" id="CHEBI:58210"/>
    </cofactor>
</comment>
<reference evidence="25" key="1">
    <citation type="submission" date="2025-08" db="UniProtKB">
        <authorList>
            <consortium name="RefSeq"/>
        </authorList>
    </citation>
    <scope>IDENTIFICATION</scope>
</reference>
<dbReference type="CDD" id="cd12959">
    <property type="entry name" value="MMACHC-like"/>
    <property type="match status" value="1"/>
</dbReference>